<protein>
    <submittedName>
        <fullName evidence="3">Putative helicase</fullName>
    </submittedName>
</protein>
<name>A3KIC7_STRA7</name>
<dbReference type="Proteomes" id="UP000061018">
    <property type="component" value="Chromosome"/>
</dbReference>
<dbReference type="RefSeq" id="WP_053126364.1">
    <property type="nucleotide sequence ID" value="NZ_CP012382.1"/>
</dbReference>
<proteinExistence type="predicted"/>
<keyword evidence="3" id="KW-0378">Hydrolase</keyword>
<evidence type="ECO:0000256" key="1">
    <source>
        <dbReference type="SAM" id="MobiDB-lite"/>
    </source>
</evidence>
<keyword evidence="3" id="KW-0067">ATP-binding</keyword>
<dbReference type="AlphaFoldDB" id="A3KIC7"/>
<gene>
    <name evidence="2" type="ORF">SAM23877_0530</name>
    <name evidence="3" type="ORF">SAML0471</name>
</gene>
<dbReference type="EMBL" id="CP012382">
    <property type="protein sequence ID" value="AKZ53579.1"/>
    <property type="molecule type" value="Genomic_DNA"/>
</dbReference>
<evidence type="ECO:0000313" key="3">
    <source>
        <dbReference type="EMBL" id="CAJ89458.1"/>
    </source>
</evidence>
<dbReference type="EMBL" id="AM238663">
    <property type="protein sequence ID" value="CAJ89458.1"/>
    <property type="molecule type" value="Genomic_DNA"/>
</dbReference>
<evidence type="ECO:0000313" key="4">
    <source>
        <dbReference type="Proteomes" id="UP000061018"/>
    </source>
</evidence>
<evidence type="ECO:0000313" key="2">
    <source>
        <dbReference type="EMBL" id="AKZ53579.1"/>
    </source>
</evidence>
<reference evidence="2" key="3">
    <citation type="submission" date="2015-07" db="EMBL/GenBank/DDBJ databases">
        <title>Complete genome sequence of Streptomyces ambofaciens ATCC 23877, the spiramycin producer.</title>
        <authorList>
            <person name="Thibessard A."/>
            <person name="Haas D."/>
            <person name="Gerbaud C."/>
            <person name="Aigle B."/>
            <person name="Lautru S."/>
            <person name="Pernodet J.-L."/>
            <person name="Leblond P."/>
        </authorList>
    </citation>
    <scope>NUCLEOTIDE SEQUENCE [LARGE SCALE GENOMIC DNA]</scope>
    <source>
        <strain evidence="2">ATCC 23877</strain>
    </source>
</reference>
<accession>A3KIC7</accession>
<reference evidence="4" key="2">
    <citation type="journal article" date="2015" name="J. Biotechnol.">
        <title>Complete genome sequence of Streptomyces ambofaciens ATCC 23877, the spiramycin producer.</title>
        <authorList>
            <person name="Thibessard A."/>
            <person name="Haas D."/>
            <person name="Gerbaud C."/>
            <person name="Aigle B."/>
            <person name="Lautru S."/>
            <person name="Pernodet J.L."/>
            <person name="Leblond P."/>
        </authorList>
    </citation>
    <scope>NUCLEOTIDE SEQUENCE [LARGE SCALE GENOMIC DNA]</scope>
    <source>
        <strain evidence="4">ATCC 23877 / 3486 / DSM 40053 / JCM 4204 / NBRC 12836 / NRRL B-2516</strain>
    </source>
</reference>
<feature type="region of interest" description="Disordered" evidence="1">
    <location>
        <begin position="328"/>
        <end position="348"/>
    </location>
</feature>
<organism evidence="3">
    <name type="scientific">Streptomyces ambofaciens (strain ATCC 23877 / 3486 / DSM 40053 / JCM 4204 / NBRC 12836 / NRRL B-2516)</name>
    <dbReference type="NCBI Taxonomy" id="278992"/>
    <lineage>
        <taxon>Bacteria</taxon>
        <taxon>Bacillati</taxon>
        <taxon>Actinomycetota</taxon>
        <taxon>Actinomycetes</taxon>
        <taxon>Kitasatosporales</taxon>
        <taxon>Streptomycetaceae</taxon>
        <taxon>Streptomyces</taxon>
    </lineage>
</organism>
<reference evidence="3" key="1">
    <citation type="journal article" date="2006" name="Mol. Biol. Evol.">
        <title>Evolution of the terminal regions of the Streptomyces linear chromosome.</title>
        <authorList>
            <person name="Choulet F."/>
            <person name="Aigle B."/>
            <person name="Gallois A."/>
            <person name="Mangenot S."/>
            <person name="Gerbaud C."/>
            <person name="Truong C."/>
            <person name="Francou F.X."/>
            <person name="Fourrier C."/>
            <person name="Guerineau M."/>
            <person name="Decaris B."/>
            <person name="Barbe V."/>
            <person name="Pernodet J.L."/>
            <person name="Leblond P."/>
        </authorList>
    </citation>
    <scope>NUCLEOTIDE SEQUENCE</scope>
    <source>
        <strain evidence="3">ATCC 23877</strain>
    </source>
</reference>
<dbReference type="STRING" id="1889.SAM40697_0455"/>
<keyword evidence="3" id="KW-0547">Nucleotide-binding</keyword>
<keyword evidence="3" id="KW-0347">Helicase</keyword>
<sequence length="843" mass="90592">MSTRWFFSWARIGAGASATGQALRTSVRFGRDIEGRHEEPSVQGPELALVGPGDVLGFDRATVLREEPRAGTPDAPENLLAGVELAHADLPWLLSPAMAPAHLPLTPQPWMTLIVLADDEAAPPRPAHPLPVLTAPVAALPRLTERWAWAHVEARLPDTVTEAESARRLVEQGARDHSPGVVARLLCPRRLAPDRGWIAAVVPATAAGRDVGLRAASVGAATDDAWPVAGTGTVDLPVYHWWTFRTAKEGTFEALARRLEFRPAAEAGLGSRVLDVGRPWPAEPSLGPATLAMDGALRPPGTTVPETWTDPAAQERYRNLLAQRLNAPAGLREPAPEPAGEPDGAAEDRRAAAVGPPLYGSHHTGEQTVPAAPDSWMATLNLEVRRRVAAALGARYVQLEQEFLMARAWEQAGEIRQANRLLATGELAAAAAERAKEKHLGPLGLADLVTLLAPVGERVTVSAVRPDADATTLATMLASADEVPTGAASTSFSRLTRANGALSRRAHRGTDGESAPAEPVLVQSLRTMGATVDEAPGSPGLPTELRDRLSPTRLQVLRMADRVPGDFWAQRTEDASRPLRPIMTHPRFTVPIATELLSRWPEWALPGIESLPPDSVTLVETNPEFIAALLVGLNHEFNRELLWREFPTDQRGTPFARFWPSDDADVEEIALWPTDAPLGSRLHTGREGDLALLVRGTLLSRFPGTSLVAVAGVDGRLPPAFDGVAATPMVLDESTVLYLFAGLDEERARTEDWFFVFREPMQGTRFGFDTGPPPLAMENWSDLTWEGLGVDVRGSVVLDPAPTAPSPAPDGSAVWAADAADMARIAFQQPFQLAFRASRLLGG</sequence>
<dbReference type="KEGG" id="samb:SAM23877_0530"/>
<dbReference type="GO" id="GO:0004386">
    <property type="term" value="F:helicase activity"/>
    <property type="evidence" value="ECO:0007669"/>
    <property type="project" value="UniProtKB-KW"/>
</dbReference>